<gene>
    <name evidence="1" type="ORF">T12_9922</name>
</gene>
<reference evidence="1 2" key="1">
    <citation type="submission" date="2015-01" db="EMBL/GenBank/DDBJ databases">
        <title>Evolution of Trichinella species and genotypes.</title>
        <authorList>
            <person name="Korhonen P.K."/>
            <person name="Edoardo P."/>
            <person name="Giuseppe L.R."/>
            <person name="Gasser R.B."/>
        </authorList>
    </citation>
    <scope>NUCLEOTIDE SEQUENCE [LARGE SCALE GENOMIC DNA]</scope>
    <source>
        <strain evidence="1">ISS2496</strain>
    </source>
</reference>
<evidence type="ECO:0000313" key="2">
    <source>
        <dbReference type="Proteomes" id="UP000054783"/>
    </source>
</evidence>
<sequence>LGKYLLGRVIYACVWIQLSDIIIEWQTRKAERQSRFFCGEFSHYNIA</sequence>
<feature type="non-terminal residue" evidence="1">
    <location>
        <position position="1"/>
    </location>
</feature>
<protein>
    <submittedName>
        <fullName evidence="1">Uncharacterized protein</fullName>
    </submittedName>
</protein>
<comment type="caution">
    <text evidence="1">The sequence shown here is derived from an EMBL/GenBank/DDBJ whole genome shotgun (WGS) entry which is preliminary data.</text>
</comment>
<dbReference type="EMBL" id="JYDQ01000085">
    <property type="protein sequence ID" value="KRY15997.1"/>
    <property type="molecule type" value="Genomic_DNA"/>
</dbReference>
<evidence type="ECO:0000313" key="1">
    <source>
        <dbReference type="EMBL" id="KRY15997.1"/>
    </source>
</evidence>
<dbReference type="AlphaFoldDB" id="A0A0V0ZU56"/>
<proteinExistence type="predicted"/>
<name>A0A0V0ZU56_9BILA</name>
<organism evidence="1 2">
    <name type="scientific">Trichinella patagoniensis</name>
    <dbReference type="NCBI Taxonomy" id="990121"/>
    <lineage>
        <taxon>Eukaryota</taxon>
        <taxon>Metazoa</taxon>
        <taxon>Ecdysozoa</taxon>
        <taxon>Nematoda</taxon>
        <taxon>Enoplea</taxon>
        <taxon>Dorylaimia</taxon>
        <taxon>Trichinellida</taxon>
        <taxon>Trichinellidae</taxon>
        <taxon>Trichinella</taxon>
    </lineage>
</organism>
<keyword evidence="2" id="KW-1185">Reference proteome</keyword>
<accession>A0A0V0ZU56</accession>
<dbReference type="Proteomes" id="UP000054783">
    <property type="component" value="Unassembled WGS sequence"/>
</dbReference>